<keyword evidence="9 22" id="KW-0808">Transferase</keyword>
<evidence type="ECO:0000259" key="18">
    <source>
        <dbReference type="PROSITE" id="PS50972"/>
    </source>
</evidence>
<dbReference type="InterPro" id="IPR011822">
    <property type="entry name" value="MetH"/>
</dbReference>
<dbReference type="AlphaFoldDB" id="A0A644W1A3"/>
<keyword evidence="13" id="KW-0862">Zinc</keyword>
<reference evidence="22" key="1">
    <citation type="submission" date="2019-08" db="EMBL/GenBank/DDBJ databases">
        <authorList>
            <person name="Kucharzyk K."/>
            <person name="Murdoch R.W."/>
            <person name="Higgins S."/>
            <person name="Loffler F."/>
        </authorList>
    </citation>
    <scope>NUCLEOTIDE SEQUENCE</scope>
</reference>
<evidence type="ECO:0000256" key="9">
    <source>
        <dbReference type="ARBA" id="ARBA00022679"/>
    </source>
</evidence>
<dbReference type="Gene3D" id="3.40.50.280">
    <property type="entry name" value="Cobalamin-binding domain"/>
    <property type="match status" value="1"/>
</dbReference>
<dbReference type="GO" id="GO:0046653">
    <property type="term" value="P:tetrahydrofolate metabolic process"/>
    <property type="evidence" value="ECO:0007669"/>
    <property type="project" value="TreeGrafter"/>
</dbReference>
<dbReference type="SUPFAM" id="SSF82282">
    <property type="entry name" value="Homocysteine S-methyltransferase"/>
    <property type="match status" value="1"/>
</dbReference>
<dbReference type="InterPro" id="IPR004223">
    <property type="entry name" value="VitB12-dep_Met_synth_activ_dom"/>
</dbReference>
<evidence type="ECO:0000256" key="7">
    <source>
        <dbReference type="ARBA" id="ARBA00022605"/>
    </source>
</evidence>
<dbReference type="FunFam" id="3.20.20.20:FF:000002">
    <property type="entry name" value="Methionine synthase"/>
    <property type="match status" value="1"/>
</dbReference>
<keyword evidence="15" id="KW-0170">Cobalt</keyword>
<feature type="domain" description="Pterin-binding" evidence="18">
    <location>
        <begin position="356"/>
        <end position="613"/>
    </location>
</feature>
<evidence type="ECO:0000256" key="10">
    <source>
        <dbReference type="ARBA" id="ARBA00022691"/>
    </source>
</evidence>
<keyword evidence="14" id="KW-0486">Methionine biosynthesis</keyword>
<keyword evidence="12" id="KW-0677">Repeat</keyword>
<dbReference type="PROSITE" id="PS50970">
    <property type="entry name" value="HCY"/>
    <property type="match status" value="1"/>
</dbReference>
<dbReference type="InterPro" id="IPR006158">
    <property type="entry name" value="Cobalamin-bd"/>
</dbReference>
<keyword evidence="7" id="KW-0028">Amino-acid biosynthesis</keyword>
<dbReference type="Gene3D" id="1.10.1240.10">
    <property type="entry name" value="Methionine synthase domain"/>
    <property type="match status" value="1"/>
</dbReference>
<dbReference type="FunFam" id="3.20.20.330:FF:000001">
    <property type="entry name" value="Methionine synthase"/>
    <property type="match status" value="1"/>
</dbReference>
<dbReference type="InterPro" id="IPR003759">
    <property type="entry name" value="Cbl-bd_cap"/>
</dbReference>
<evidence type="ECO:0000256" key="1">
    <source>
        <dbReference type="ARBA" id="ARBA00001947"/>
    </source>
</evidence>
<evidence type="ECO:0000256" key="11">
    <source>
        <dbReference type="ARBA" id="ARBA00022723"/>
    </source>
</evidence>
<dbReference type="InterPro" id="IPR037010">
    <property type="entry name" value="VitB12-dep_Met_synth_activ_sf"/>
</dbReference>
<evidence type="ECO:0000259" key="20">
    <source>
        <dbReference type="PROSITE" id="PS51332"/>
    </source>
</evidence>
<evidence type="ECO:0000256" key="6">
    <source>
        <dbReference type="ARBA" id="ARBA00022603"/>
    </source>
</evidence>
<dbReference type="InterPro" id="IPR036589">
    <property type="entry name" value="HCY_dom_sf"/>
</dbReference>
<feature type="domain" description="B12-binding" evidence="20">
    <location>
        <begin position="746"/>
        <end position="881"/>
    </location>
</feature>
<dbReference type="GO" id="GO:0008705">
    <property type="term" value="F:methionine synthase activity"/>
    <property type="evidence" value="ECO:0007669"/>
    <property type="project" value="UniProtKB-EC"/>
</dbReference>
<keyword evidence="10" id="KW-0949">S-adenosyl-L-methionine</keyword>
<accession>A0A644W1A3</accession>
<protein>
    <recommendedName>
        <fullName evidence="5">methionine synthase</fullName>
        <ecNumber evidence="5">2.1.1.13</ecNumber>
    </recommendedName>
    <alternativeName>
        <fullName evidence="16">5-methyltetrahydrofolate--homocysteine methyltransferase</fullName>
    </alternativeName>
</protein>
<evidence type="ECO:0000259" key="19">
    <source>
        <dbReference type="PROSITE" id="PS50974"/>
    </source>
</evidence>
<dbReference type="UniPathway" id="UPA00051">
    <property type="reaction ID" value="UER00081"/>
</dbReference>
<dbReference type="GO" id="GO:0005829">
    <property type="term" value="C:cytosol"/>
    <property type="evidence" value="ECO:0007669"/>
    <property type="project" value="TreeGrafter"/>
</dbReference>
<dbReference type="Pfam" id="PF02607">
    <property type="entry name" value="B12-binding_2"/>
    <property type="match status" value="1"/>
</dbReference>
<feature type="domain" description="B12-binding N-terminal" evidence="21">
    <location>
        <begin position="646"/>
        <end position="738"/>
    </location>
</feature>
<feature type="domain" description="Hcy-binding" evidence="17">
    <location>
        <begin position="12"/>
        <end position="326"/>
    </location>
</feature>
<dbReference type="Pfam" id="PF02965">
    <property type="entry name" value="Met_synt_B12"/>
    <property type="match status" value="1"/>
</dbReference>
<dbReference type="PROSITE" id="PS51332">
    <property type="entry name" value="B12_BINDING"/>
    <property type="match status" value="1"/>
</dbReference>
<evidence type="ECO:0000256" key="12">
    <source>
        <dbReference type="ARBA" id="ARBA00022737"/>
    </source>
</evidence>
<feature type="domain" description="AdoMet activation" evidence="19">
    <location>
        <begin position="1009"/>
        <end position="1180"/>
    </location>
</feature>
<dbReference type="PANTHER" id="PTHR45833:SF1">
    <property type="entry name" value="METHIONINE SYNTHASE"/>
    <property type="match status" value="1"/>
</dbReference>
<evidence type="ECO:0000256" key="2">
    <source>
        <dbReference type="ARBA" id="ARBA00001956"/>
    </source>
</evidence>
<evidence type="ECO:0000256" key="3">
    <source>
        <dbReference type="ARBA" id="ARBA00005178"/>
    </source>
</evidence>
<dbReference type="PROSITE" id="PS50972">
    <property type="entry name" value="PTERIN_BINDING"/>
    <property type="match status" value="1"/>
</dbReference>
<dbReference type="InterPro" id="IPR036594">
    <property type="entry name" value="Meth_synthase_dom"/>
</dbReference>
<evidence type="ECO:0000256" key="14">
    <source>
        <dbReference type="ARBA" id="ARBA00023167"/>
    </source>
</evidence>
<keyword evidence="6 22" id="KW-0489">Methyltransferase</keyword>
<dbReference type="EC" id="2.1.1.13" evidence="5"/>
<dbReference type="PANTHER" id="PTHR45833">
    <property type="entry name" value="METHIONINE SYNTHASE"/>
    <property type="match status" value="1"/>
</dbReference>
<dbReference type="PROSITE" id="PS51337">
    <property type="entry name" value="B12_BINDING_NTER"/>
    <property type="match status" value="1"/>
</dbReference>
<comment type="similarity">
    <text evidence="4">Belongs to the vitamin-B12 dependent methionine synthase family.</text>
</comment>
<dbReference type="GO" id="GO:0032259">
    <property type="term" value="P:methylation"/>
    <property type="evidence" value="ECO:0007669"/>
    <property type="project" value="UniProtKB-KW"/>
</dbReference>
<dbReference type="SUPFAM" id="SSF47644">
    <property type="entry name" value="Methionine synthase domain"/>
    <property type="match status" value="1"/>
</dbReference>
<evidence type="ECO:0000256" key="15">
    <source>
        <dbReference type="ARBA" id="ARBA00023285"/>
    </source>
</evidence>
<dbReference type="SMART" id="SM01018">
    <property type="entry name" value="B12-binding_2"/>
    <property type="match status" value="1"/>
</dbReference>
<dbReference type="NCBIfam" id="TIGR02082">
    <property type="entry name" value="metH"/>
    <property type="match status" value="1"/>
</dbReference>
<dbReference type="Gene3D" id="1.10.288.10">
    <property type="entry name" value="Cobalamin-dependent Methionine Synthase, domain 2"/>
    <property type="match status" value="1"/>
</dbReference>
<keyword evidence="8" id="KW-0846">Cobalamin</keyword>
<evidence type="ECO:0000256" key="8">
    <source>
        <dbReference type="ARBA" id="ARBA00022628"/>
    </source>
</evidence>
<evidence type="ECO:0000256" key="16">
    <source>
        <dbReference type="ARBA" id="ARBA00031040"/>
    </source>
</evidence>
<dbReference type="SUPFAM" id="SSF52242">
    <property type="entry name" value="Cobalamin (vitamin B12)-binding domain"/>
    <property type="match status" value="1"/>
</dbReference>
<dbReference type="InterPro" id="IPR003726">
    <property type="entry name" value="HCY_dom"/>
</dbReference>
<dbReference type="Gene3D" id="3.20.20.330">
    <property type="entry name" value="Homocysteine-binding-like domain"/>
    <property type="match status" value="1"/>
</dbReference>
<dbReference type="Gene3D" id="3.10.196.10">
    <property type="entry name" value="Vitamin B12-dependent methionine synthase, activation domain"/>
    <property type="match status" value="1"/>
</dbReference>
<dbReference type="GO" id="GO:0008270">
    <property type="term" value="F:zinc ion binding"/>
    <property type="evidence" value="ECO:0007669"/>
    <property type="project" value="InterPro"/>
</dbReference>
<organism evidence="22">
    <name type="scientific">bioreactor metagenome</name>
    <dbReference type="NCBI Taxonomy" id="1076179"/>
    <lineage>
        <taxon>unclassified sequences</taxon>
        <taxon>metagenomes</taxon>
        <taxon>ecological metagenomes</taxon>
    </lineage>
</organism>
<dbReference type="SUPFAM" id="SSF51717">
    <property type="entry name" value="Dihydropteroate synthetase-like"/>
    <property type="match status" value="1"/>
</dbReference>
<dbReference type="Pfam" id="PF00809">
    <property type="entry name" value="Pterin_bind"/>
    <property type="match status" value="1"/>
</dbReference>
<comment type="caution">
    <text evidence="22">The sequence shown here is derived from an EMBL/GenBank/DDBJ whole genome shotgun (WGS) entry which is preliminary data.</text>
</comment>
<evidence type="ECO:0000259" key="17">
    <source>
        <dbReference type="PROSITE" id="PS50970"/>
    </source>
</evidence>
<evidence type="ECO:0000313" key="22">
    <source>
        <dbReference type="EMBL" id="MPL97348.1"/>
    </source>
</evidence>
<dbReference type="GO" id="GO:0050667">
    <property type="term" value="P:homocysteine metabolic process"/>
    <property type="evidence" value="ECO:0007669"/>
    <property type="project" value="TreeGrafter"/>
</dbReference>
<dbReference type="InterPro" id="IPR036724">
    <property type="entry name" value="Cobalamin-bd_sf"/>
</dbReference>
<dbReference type="Pfam" id="PF02310">
    <property type="entry name" value="B12-binding"/>
    <property type="match status" value="1"/>
</dbReference>
<comment type="pathway">
    <text evidence="3">Amino-acid biosynthesis; L-methionine biosynthesis via de novo pathway; L-methionine from L-homocysteine (MetH route): step 1/1.</text>
</comment>
<comment type="cofactor">
    <cofactor evidence="2">
        <name>methylcob(III)alamin</name>
        <dbReference type="ChEBI" id="CHEBI:28115"/>
    </cofactor>
</comment>
<name>A0A644W1A3_9ZZZZ</name>
<dbReference type="InterPro" id="IPR000489">
    <property type="entry name" value="Pterin-binding_dom"/>
</dbReference>
<dbReference type="EMBL" id="VSSQ01000551">
    <property type="protein sequence ID" value="MPL97348.1"/>
    <property type="molecule type" value="Genomic_DNA"/>
</dbReference>
<evidence type="ECO:0000256" key="4">
    <source>
        <dbReference type="ARBA" id="ARBA00010398"/>
    </source>
</evidence>
<dbReference type="InterPro" id="IPR050554">
    <property type="entry name" value="Met_Synthase/Corrinoid"/>
</dbReference>
<keyword evidence="11" id="KW-0479">Metal-binding</keyword>
<dbReference type="PROSITE" id="PS50974">
    <property type="entry name" value="ADOMET_ACTIVATION"/>
    <property type="match status" value="1"/>
</dbReference>
<proteinExistence type="inferred from homology"/>
<dbReference type="PIRSF" id="PIRSF000381">
    <property type="entry name" value="MetH"/>
    <property type="match status" value="1"/>
</dbReference>
<evidence type="ECO:0000256" key="13">
    <source>
        <dbReference type="ARBA" id="ARBA00022833"/>
    </source>
</evidence>
<sequence length="1180" mass="129089">MPLEVHTAMNRTEYLKSLLSQRIVLLDGAMGTMIQSQGLGIDDYTLDGLAAFGCNEVLNLTRGEVIFSIHRQYLEAGADIIETNTFCANAFNLAEYGLQDQVQTINQAACEIAREAAADFEAVNAGYVFVAGVIGPTNRSLSFSPKMEDPAYRQSDFSDFHAMYLQQARVLVQGGVDLILIETVFDTLAAKSAILACIDAMGEEGRTIPIMVSVTFSDQSRRTLSGQTLDAFVTSLGAFPLFSLGLNCSTGPQEMLPLLQELDAICPFYVSAHPNAGFPDKEGHYTLTPQQMETQLSPLLEEGRLNILGGCCGTTPAHIAALKKASLQAVPRSKPQAPHALQLSGLDAITVKENTLLVIGERTNVAGSRKFARLIKEEKWEEALAVARLQVAQGARVLDICMDASMLDAKESMRSFLRHIAGDPSVSKAALMIDSSDWSVIEEALGEVQGRGIVNSISLKEGEESFVSHAKHIARYGHAMVVMLFDEEGQAATYERKMAIAERSHALLLSAGIREQDIIFDANVLSIATGIEEHDTYARDFILATRELKRRYPLCHTSGGVSNLSFSFRGNEKVRTAMHAVLLSLADLDMAIINPASLLDAERLDEKTRTIIEKALLAEDEDLAQNRANLIALALAMQEDESPQSKMADRKERSAGERLFDAVLAGDHTYLEQDLKELEAEDPLTLVEGTLMDGMKEVGRLFGLGKLFLPQVVRSARTMKLAVDILQPRIAEYLKQNNNETGSQKRPVAVMATVKGDVHDIGKNIVNLILRCNGFEVIDLGVMVPPLTIWEAAVANKADLVGLSGLITPSLKEMEAVITLFEQKGSSIPIFVGGATTSEIHTAVKLAVLYSASVIQTKDASAMALAAKQVVGPDKEAFKRGLNAVYQDLRQAHHMPKDGAKVQSAYAESLQKSSQKQTGSKARTYGVFTKTDFHLGDLTAGINWRMYCSAWKVPFDSEEGRNLITEAKHLLAESEVIRLFETGCKIVYGLFPASSDRLQVQVGDASFFFLRDEESGLCLADFIAVDDTVGLFVSTSSLSLEPYLKQLEAEGKTMQLLSLKLLADRLAEVLAEQAQIQLKRLWGSDELSFIRPAPGYPSWNDHSEKQTLFSLLDVTKTIQVRLTESFAMDPPSSVCGLLIGGENLRYFALKQVSEEQKALYARRKGVSIETLATLLSGMEY</sequence>
<dbReference type="InterPro" id="IPR011005">
    <property type="entry name" value="Dihydropteroate_synth-like_sf"/>
</dbReference>
<comment type="cofactor">
    <cofactor evidence="1">
        <name>Zn(2+)</name>
        <dbReference type="ChEBI" id="CHEBI:29105"/>
    </cofactor>
</comment>
<dbReference type="GO" id="GO:0031419">
    <property type="term" value="F:cobalamin binding"/>
    <property type="evidence" value="ECO:0007669"/>
    <property type="project" value="UniProtKB-KW"/>
</dbReference>
<evidence type="ECO:0000256" key="5">
    <source>
        <dbReference type="ARBA" id="ARBA00012032"/>
    </source>
</evidence>
<dbReference type="Pfam" id="PF02574">
    <property type="entry name" value="S-methyl_trans"/>
    <property type="match status" value="1"/>
</dbReference>
<evidence type="ECO:0000259" key="21">
    <source>
        <dbReference type="PROSITE" id="PS51337"/>
    </source>
</evidence>
<dbReference type="SUPFAM" id="SSF56507">
    <property type="entry name" value="Methionine synthase activation domain-like"/>
    <property type="match status" value="1"/>
</dbReference>
<dbReference type="Gene3D" id="3.20.20.20">
    <property type="entry name" value="Dihydropteroate synthase-like"/>
    <property type="match status" value="1"/>
</dbReference>
<gene>
    <name evidence="22" type="primary">metH_22</name>
    <name evidence="22" type="ORF">SDC9_43538</name>
</gene>